<accession>A0A4V6ARK0</accession>
<dbReference type="STRING" id="240159.A0A4V6ARK0"/>
<proteinExistence type="predicted"/>
<organism evidence="1 2">
    <name type="scientific">Collichthys lucidus</name>
    <name type="common">Big head croaker</name>
    <name type="synonym">Sciaena lucida</name>
    <dbReference type="NCBI Taxonomy" id="240159"/>
    <lineage>
        <taxon>Eukaryota</taxon>
        <taxon>Metazoa</taxon>
        <taxon>Chordata</taxon>
        <taxon>Craniata</taxon>
        <taxon>Vertebrata</taxon>
        <taxon>Euteleostomi</taxon>
        <taxon>Actinopterygii</taxon>
        <taxon>Neopterygii</taxon>
        <taxon>Teleostei</taxon>
        <taxon>Neoteleostei</taxon>
        <taxon>Acanthomorphata</taxon>
        <taxon>Eupercaria</taxon>
        <taxon>Sciaenidae</taxon>
        <taxon>Collichthys</taxon>
    </lineage>
</organism>
<evidence type="ECO:0000313" key="2">
    <source>
        <dbReference type="Proteomes" id="UP000298787"/>
    </source>
</evidence>
<gene>
    <name evidence="1" type="ORF">D9C73_007893</name>
</gene>
<name>A0A4V6ARK0_COLLU</name>
<dbReference type="AlphaFoldDB" id="A0A4V6ARK0"/>
<reference evidence="1 2" key="1">
    <citation type="submission" date="2019-01" db="EMBL/GenBank/DDBJ databases">
        <title>Genome Assembly of Collichthys lucidus.</title>
        <authorList>
            <person name="Cai M."/>
            <person name="Xiao S."/>
        </authorList>
    </citation>
    <scope>NUCLEOTIDE SEQUENCE [LARGE SCALE GENOMIC DNA]</scope>
    <source>
        <strain evidence="1">JT15FE1705JMU</strain>
        <tissue evidence="1">Muscle</tissue>
    </source>
</reference>
<dbReference type="EMBL" id="CM014084">
    <property type="protein sequence ID" value="TKS73812.1"/>
    <property type="molecule type" value="Genomic_DNA"/>
</dbReference>
<keyword evidence="2" id="KW-1185">Reference proteome</keyword>
<protein>
    <submittedName>
        <fullName evidence="1">Lathosterol oxidase</fullName>
    </submittedName>
</protein>
<evidence type="ECO:0000313" key="1">
    <source>
        <dbReference type="EMBL" id="TKS73812.1"/>
    </source>
</evidence>
<sequence length="181" mass="20966">MLYIALHRLSHGSCAEHCRQLHLHSACLPDLMARGRGSASDNHPVGADQPGGRAALHALSFYYVFDHKLMKHPYFIKHLHKQHHIFKIPTPFASHAFHPLDGFQQSLPYHVYPFIFPLHKIWMINGAAHHVDHHLFFNYNYGQYFTLWDKSGGSYRYPSALLQKGPYDNIRKLMKEAVQTQ</sequence>
<dbReference type="Proteomes" id="UP000298787">
    <property type="component" value="Chromosome 7"/>
</dbReference>